<evidence type="ECO:0000256" key="1">
    <source>
        <dbReference type="SAM" id="Phobius"/>
    </source>
</evidence>
<dbReference type="CTD" id="3604"/>
<dbReference type="SUPFAM" id="SSF57184">
    <property type="entry name" value="Growth factor receptor domain"/>
    <property type="match status" value="1"/>
</dbReference>
<reference evidence="3" key="1">
    <citation type="submission" date="2025-08" db="UniProtKB">
        <authorList>
            <consortium name="RefSeq"/>
        </authorList>
    </citation>
    <scope>IDENTIFICATION</scope>
</reference>
<dbReference type="AlphaFoldDB" id="A0A3Q0HB31"/>
<dbReference type="Gene3D" id="2.10.50.10">
    <property type="entry name" value="Tumor Necrosis Factor Receptor, subunit A, domain 2"/>
    <property type="match status" value="1"/>
</dbReference>
<dbReference type="GO" id="GO:0042127">
    <property type="term" value="P:regulation of cell population proliferation"/>
    <property type="evidence" value="ECO:0007669"/>
    <property type="project" value="TreeGrafter"/>
</dbReference>
<sequence length="233" mass="25450">ALPTSRVSGVSAQLVRYPPPGRVSRPSGSGSCCLCFAGIFTYRRSCSAIEDAQCKCKSGYRCTREDCRECAQNCGRGEQLLGTGCETCPWGTFNNQSDGVCKKWTKCSGDEVLKQGTSTSDVICSHMSGSLAPPASTTYPAIPFSTPGPGKNLEMDIVLTVGLVLTIVFLLPLGVFLIIWKKRKLPDMFKRIYITPEQSTQEEDACSCRFPEEEQGEYDDCSKLAQFKDSSMN</sequence>
<keyword evidence="3" id="KW-0675">Receptor</keyword>
<keyword evidence="1" id="KW-0472">Membrane</keyword>
<dbReference type="KEGG" id="asn:102385217"/>
<dbReference type="InParanoid" id="A0A3Q0HB31"/>
<dbReference type="PANTHER" id="PTHR47139">
    <property type="entry name" value="TUMOR NECROSIS FACTOR RECEPTOR SUPERFAMILY MEMBER 9"/>
    <property type="match status" value="1"/>
</dbReference>
<evidence type="ECO:0000313" key="3">
    <source>
        <dbReference type="RefSeq" id="XP_025068802.1"/>
    </source>
</evidence>
<dbReference type="PANTHER" id="PTHR47139:SF1">
    <property type="entry name" value="TUMOR NECROSIS FACTOR RECEPTOR SUPERFAMILY MEMBER 9"/>
    <property type="match status" value="1"/>
</dbReference>
<dbReference type="STRING" id="38654.A0A3Q0HB31"/>
<dbReference type="InterPro" id="IPR009030">
    <property type="entry name" value="Growth_fac_rcpt_cys_sf"/>
</dbReference>
<feature type="transmembrane region" description="Helical" evidence="1">
    <location>
        <begin position="157"/>
        <end position="180"/>
    </location>
</feature>
<dbReference type="GeneID" id="102385217"/>
<keyword evidence="2" id="KW-1185">Reference proteome</keyword>
<evidence type="ECO:0000313" key="2">
    <source>
        <dbReference type="Proteomes" id="UP000189705"/>
    </source>
</evidence>
<proteinExistence type="predicted"/>
<name>A0A3Q0HB31_ALLSI</name>
<keyword evidence="1" id="KW-1133">Transmembrane helix</keyword>
<feature type="non-terminal residue" evidence="3">
    <location>
        <position position="1"/>
    </location>
</feature>
<organism evidence="2 3">
    <name type="scientific">Alligator sinensis</name>
    <name type="common">Chinese alligator</name>
    <dbReference type="NCBI Taxonomy" id="38654"/>
    <lineage>
        <taxon>Eukaryota</taxon>
        <taxon>Metazoa</taxon>
        <taxon>Chordata</taxon>
        <taxon>Craniata</taxon>
        <taxon>Vertebrata</taxon>
        <taxon>Euteleostomi</taxon>
        <taxon>Archelosauria</taxon>
        <taxon>Archosauria</taxon>
        <taxon>Crocodylia</taxon>
        <taxon>Alligatoridae</taxon>
        <taxon>Alligatorinae</taxon>
        <taxon>Alligator</taxon>
    </lineage>
</organism>
<dbReference type="GO" id="GO:0038023">
    <property type="term" value="F:signaling receptor activity"/>
    <property type="evidence" value="ECO:0007669"/>
    <property type="project" value="TreeGrafter"/>
</dbReference>
<protein>
    <submittedName>
        <fullName evidence="3">Tumor necrosis factor receptor superfamily member 9</fullName>
    </submittedName>
</protein>
<keyword evidence="1" id="KW-0812">Transmembrane</keyword>
<dbReference type="RefSeq" id="XP_025068802.1">
    <property type="nucleotide sequence ID" value="XM_025213017.1"/>
</dbReference>
<dbReference type="Proteomes" id="UP000189705">
    <property type="component" value="Unplaced"/>
</dbReference>
<accession>A0A3Q0HB31</accession>
<gene>
    <name evidence="3" type="primary">TNFRSF9</name>
</gene>